<sequence>MAEHQALFTWGAGPSSVSIAGGFNDWSATATPLIKQPDGSFKATISMPWGSVQAYKYIVDGDWMVREDEQKDYDAAGNHNNIYVAPADPTAAGTTGTGAAAGTAAGAVNGAASANAGTADTGTSAAADTSGTAVGETPAAATQELAKTDAAATAEKSGASTGLLAGAGALAGAGVAGAAALGLSKSGDKDDRGVDEKSIPNVQSLAAAPAGAAGDVKDAATSATSAATAGVGEAKDTATAAVGDAKSFASTPAADKSNTGLLAGTGALAGVGAASAAALGLSSKDADKGEADKGDGGLPSLQSFAAKPLDTATASTAGLSDTVDSGIASAQSFAAKPVDAAGGVARDVSGAIGSRELPTTGLPSVSTLTGAKDDGVSTTDSVGDAKDAASTDRSKGLLAGVGAVAGAGTLAGAGAAAAGMFGLGSSGEDKAASVATPVADLGASGVQTSNLAAIGEPGAAGGPSQVRTDAATEPIPGATTGAATGTTADTTTSDTTAGPSGTSAPSTTTALETTAAPAATTAPDATGVAAQRDASTFATSEPEKTAENAIGLSGNTGLLAGGAALAGAGAAGAAALAFGGKDKDKDAAAAESPAIPEAKASQLLAASAPGIVTDETPSAASTDTEDAGGKTKTDAQRARDKAKKARQKAKKRAIASGVADDEETTTASNSGYVTPAQIPEDDATPRPSGTFGPGATAGAAAVGLGAAGLGAAGVGAALRNERTESTAAQAGSFLEPETANTMASNATANAGTFARNAPADETSFDSSVDDRGVASVTSAADLEKEYKVAETYPEQQARELAGAGLQDETVDNKGRLQSGAAAAGAGLAGAGLGAAGLAGVHGLSKDDGKRDVPPDTAGAPASTATAGDVTSGPTAVPATTSLARETDSTTKEGEAKEGEAKTGGISNKALALGASLAGFVGIVVFGLERFFRTAEGEQLPLDEARARGINVDSFPVHNVSEKDVPPEGAVADLREIVDGLKTEGSPATATGQSFATTGVDATAGAKDVAPGVTDTAADQSNTGLLAGAGALAGAAVAGGAAYGLSHRDDEQAPKDSTLSRDFAAAGTQPDATQSSGYAAIDKSGTLATDAGVKNQDGTLPIPGANTVQDGTLPIPSPGTVQDGTLPIPAPGTVQDGTLPIPAPGATQGMRTNVLVSDEFKPTVPEPAISSSGLGDNKGLLAGASALAGVGAAAAAAYGLSGRKEASELPKDASADAQRLSDAVPTSGDQPAGQYGVGQTQSHARDTETAGEKEAATGDKSNTGVLAGAVDKEAAPSTAPAVGSTNTLPVTKDTDFVEPGLDQKAVSPEFDSFAAAPAAGAPDAAVPAFVPAAAGAGAGALAAAGAAGYAANKAYGTDASLEAAKDDKPADITSDLKPEATESYSSGAPTTNTSYTGVPTQSFAAEPTNRSAEPVSKFDEAQDKLGEAQDKGRGLSGGAITGLAAGAAGAAAIGAGAYAATRRGDEKEVLQDTASTAPDATAPSDTGVGAKPSGQSFVSSTTAESTRPEQTGTGPTGEPLSAPSGSFTQPTDNFGRMEDESTPSRSLGAGAALTGAGAGAGAALGASAYAVTRDKDDVTQPGASPDTVLGSTAWEAPPGVGPQARVPSEVRDTFNAEPRDAIGTGHAYGTGVGMPAPTELPPTDKSAAVGEDTGALGGVLASKNSESVSGVESKLAGVSDKVQANVDNVSTTVQDQTGQYLDKVDQFTAAPQSEAGQHSGLGVGALAGAGAGAAALGAGAYAVLRHGKNDEQVPAKLDTQQLSSQPVGTTGALGDASADAAAVRNIPSPSTPGLAGVGAHGTNTRPEAVFLQPVAPEFETTDAKLAEGEMRSPSGIAVFMTEGRVNGAQNRSTSESVDSYNTALSGDTPDDTKVHTAGPSAPSTGVAAGAGAAGLGAAGLAAAGAGAYAYSRNQEPEGQAQFIQPGQQAQQEDQPKQQEQQPKQQEQQQRQQPTDQAHGQGTRGSAFIEAPPSVPSPVQTDAMAAAPPAAGVVPGTEPVIAPPGSSAPSTQALLAEKPSPIDAAGGLTAAELREGVQLGPEPTEGSGWGKAAGYSAAGAAVVGTAAAAAGLYHATRDEEQNGRRSSNREAFVSGVPSVAKSGNFLQGVPGAGQQAATQGQNLAGVQPGQIVPGQAGQLPNEPVAAQLDKAPSLHPDTQEGQPGAVAAGAAAAGVGTAGAAAAVHATDSAPARDEPKTPTKERRRSSLFGNMFKKKDRERLQSMEAEAMPADAANTQAAARAQLEGSGSIGKAGAGVLAGVTAAGAAGLAATKSTGTDGLESAKTAGTGAFDQAKTAGTGAFDQAKSAGTGAFDQAKTAGTGAFDQAKSAGTGAVDSGRNMATGAVDSGRTAVTGAFDSVRKAGTGAPDSAHTAGTGVRDSVTGAVDSGRAAATGALDSGSAAATGALDSGRTAATAALDAGKTATGDATSFAHKTVGEAFGTSTPTADRPTTPSHAAGASTSPTTPAKTSQMAEHATPDTRISETGRTAHSVGSHKKKGFFAKLKAVLRGKKHEH</sequence>
<feature type="region of interest" description="Disordered" evidence="1">
    <location>
        <begin position="1365"/>
        <end position="1416"/>
    </location>
</feature>
<feature type="region of interest" description="Disordered" evidence="1">
    <location>
        <begin position="114"/>
        <end position="138"/>
    </location>
</feature>
<reference evidence="3" key="2">
    <citation type="submission" date="2023-06" db="EMBL/GenBank/DDBJ databases">
        <authorList>
            <person name="Kobayashi Y."/>
            <person name="Kayamori A."/>
            <person name="Aoki K."/>
            <person name="Shiwa Y."/>
            <person name="Fujita N."/>
            <person name="Sugita T."/>
            <person name="Iwasaki W."/>
            <person name="Tanaka N."/>
            <person name="Takashima M."/>
        </authorList>
    </citation>
    <scope>NUCLEOTIDE SEQUENCE</scope>
    <source>
        <strain evidence="3">HIS016</strain>
    </source>
</reference>
<keyword evidence="4" id="KW-1185">Reference proteome</keyword>
<feature type="region of interest" description="Disordered" evidence="1">
    <location>
        <begin position="1575"/>
        <end position="1605"/>
    </location>
</feature>
<feature type="region of interest" description="Disordered" evidence="1">
    <location>
        <begin position="1845"/>
        <end position="1880"/>
    </location>
</feature>
<feature type="compositionally biased region" description="Polar residues" evidence="1">
    <location>
        <begin position="1381"/>
        <end position="1410"/>
    </location>
</feature>
<gene>
    <name evidence="3" type="ORF">CspeluHIS016_0903010</name>
</gene>
<feature type="compositionally biased region" description="Low complexity" evidence="1">
    <location>
        <begin position="1767"/>
        <end position="1777"/>
    </location>
</feature>
<feature type="region of interest" description="Disordered" evidence="1">
    <location>
        <begin position="2437"/>
        <end position="2498"/>
    </location>
</feature>
<feature type="region of interest" description="Disordered" evidence="1">
    <location>
        <begin position="1208"/>
        <end position="1294"/>
    </location>
</feature>
<evidence type="ECO:0000259" key="2">
    <source>
        <dbReference type="Pfam" id="PF16561"/>
    </source>
</evidence>
<feature type="compositionally biased region" description="Polar residues" evidence="1">
    <location>
        <begin position="1522"/>
        <end position="1531"/>
    </location>
</feature>
<feature type="compositionally biased region" description="Basic and acidic residues" evidence="1">
    <location>
        <begin position="1242"/>
        <end position="1256"/>
    </location>
</feature>
<feature type="region of interest" description="Disordered" evidence="1">
    <location>
        <begin position="1915"/>
        <end position="2010"/>
    </location>
</feature>
<dbReference type="Gene3D" id="2.60.40.10">
    <property type="entry name" value="Immunoglobulins"/>
    <property type="match status" value="1"/>
</dbReference>
<reference evidence="3" key="1">
    <citation type="journal article" date="2023" name="BMC Genomics">
        <title>Chromosome-level genome assemblies of Cutaneotrichosporon spp. (Trichosporonales, Basidiomycota) reveal imbalanced evolution between nucleotide sequences and chromosome synteny.</title>
        <authorList>
            <person name="Kobayashi Y."/>
            <person name="Kayamori A."/>
            <person name="Aoki K."/>
            <person name="Shiwa Y."/>
            <person name="Matsutani M."/>
            <person name="Fujita N."/>
            <person name="Sugita T."/>
            <person name="Iwasaki W."/>
            <person name="Tanaka N."/>
            <person name="Takashima M."/>
        </authorList>
    </citation>
    <scope>NUCLEOTIDE SEQUENCE</scope>
    <source>
        <strain evidence="3">HIS016</strain>
    </source>
</reference>
<feature type="compositionally biased region" description="Basic and acidic residues" evidence="1">
    <location>
        <begin position="2189"/>
        <end position="2199"/>
    </location>
</feature>
<dbReference type="Pfam" id="PF16561">
    <property type="entry name" value="AMPK1_CBM"/>
    <property type="match status" value="1"/>
</dbReference>
<evidence type="ECO:0000313" key="3">
    <source>
        <dbReference type="EMBL" id="GMK60084.1"/>
    </source>
</evidence>
<feature type="region of interest" description="Disordered" evidence="1">
    <location>
        <begin position="1618"/>
        <end position="1650"/>
    </location>
</feature>
<name>A0AAD3YFG9_9TREE</name>
<feature type="compositionally biased region" description="Polar residues" evidence="1">
    <location>
        <begin position="1492"/>
        <end position="1512"/>
    </location>
</feature>
<feature type="compositionally biased region" description="Polar residues" evidence="1">
    <location>
        <begin position="1846"/>
        <end position="1864"/>
    </location>
</feature>
<feature type="region of interest" description="Disordered" evidence="1">
    <location>
        <begin position="1046"/>
        <end position="1076"/>
    </location>
</feature>
<feature type="region of interest" description="Disordered" evidence="1">
    <location>
        <begin position="454"/>
        <end position="546"/>
    </location>
</feature>
<feature type="compositionally biased region" description="Basic residues" evidence="1">
    <location>
        <begin position="640"/>
        <end position="653"/>
    </location>
</feature>
<feature type="compositionally biased region" description="Basic and acidic residues" evidence="1">
    <location>
        <begin position="383"/>
        <end position="392"/>
    </location>
</feature>
<dbReference type="SUPFAM" id="SSF81296">
    <property type="entry name" value="E set domains"/>
    <property type="match status" value="1"/>
</dbReference>
<dbReference type="InterPro" id="IPR014756">
    <property type="entry name" value="Ig_E-set"/>
</dbReference>
<feature type="region of interest" description="Disordered" evidence="1">
    <location>
        <begin position="611"/>
        <end position="694"/>
    </location>
</feature>
<comment type="caution">
    <text evidence="3">The sequence shown here is derived from an EMBL/GenBank/DDBJ whole genome shotgun (WGS) entry which is preliminary data.</text>
</comment>
<feature type="compositionally biased region" description="Basic and acidic residues" evidence="1">
    <location>
        <begin position="1365"/>
        <end position="1379"/>
    </location>
</feature>
<accession>A0AAD3YFG9</accession>
<feature type="compositionally biased region" description="Low complexity" evidence="1">
    <location>
        <begin position="1983"/>
        <end position="1994"/>
    </location>
</feature>
<organism evidence="3 4">
    <name type="scientific">Cutaneotrichosporon spelunceum</name>
    <dbReference type="NCBI Taxonomy" id="1672016"/>
    <lineage>
        <taxon>Eukaryota</taxon>
        <taxon>Fungi</taxon>
        <taxon>Dikarya</taxon>
        <taxon>Basidiomycota</taxon>
        <taxon>Agaricomycotina</taxon>
        <taxon>Tremellomycetes</taxon>
        <taxon>Trichosporonales</taxon>
        <taxon>Trichosporonaceae</taxon>
        <taxon>Cutaneotrichosporon</taxon>
    </lineage>
</organism>
<dbReference type="EMBL" id="BTCM01000009">
    <property type="protein sequence ID" value="GMK60084.1"/>
    <property type="molecule type" value="Genomic_DNA"/>
</dbReference>
<protein>
    <recommendedName>
        <fullName evidence="2">AMP-activated protein kinase glycogen-binding domain-containing protein</fullName>
    </recommendedName>
</protein>
<proteinExistence type="predicted"/>
<evidence type="ECO:0000313" key="4">
    <source>
        <dbReference type="Proteomes" id="UP001222932"/>
    </source>
</evidence>
<feature type="compositionally biased region" description="Basic and acidic residues" evidence="1">
    <location>
        <begin position="884"/>
        <end position="900"/>
    </location>
</feature>
<dbReference type="InterPro" id="IPR013783">
    <property type="entry name" value="Ig-like_fold"/>
</dbReference>
<feature type="compositionally biased region" description="Low complexity" evidence="1">
    <location>
        <begin position="114"/>
        <end position="135"/>
    </location>
</feature>
<feature type="compositionally biased region" description="Basic and acidic residues" evidence="1">
    <location>
        <begin position="627"/>
        <end position="639"/>
    </location>
</feature>
<dbReference type="CDD" id="cd02859">
    <property type="entry name" value="E_set_AMPKbeta_like_N"/>
    <property type="match status" value="1"/>
</dbReference>
<feature type="compositionally biased region" description="Basic and acidic residues" evidence="1">
    <location>
        <begin position="843"/>
        <end position="853"/>
    </location>
</feature>
<feature type="compositionally biased region" description="Low complexity" evidence="1">
    <location>
        <begin position="1471"/>
        <end position="1485"/>
    </location>
</feature>
<feature type="compositionally biased region" description="Low complexity" evidence="1">
    <location>
        <begin position="2449"/>
        <end position="2469"/>
    </location>
</feature>
<feature type="region of interest" description="Disordered" evidence="1">
    <location>
        <begin position="883"/>
        <end position="902"/>
    </location>
</feature>
<feature type="region of interest" description="Disordered" evidence="1">
    <location>
        <begin position="354"/>
        <end position="392"/>
    </location>
</feature>
<feature type="region of interest" description="Disordered" evidence="1">
    <location>
        <begin position="1758"/>
        <end position="1777"/>
    </location>
</feature>
<dbReference type="Proteomes" id="UP001222932">
    <property type="component" value="Unassembled WGS sequence"/>
</dbReference>
<feature type="region of interest" description="Disordered" evidence="1">
    <location>
        <begin position="753"/>
        <end position="772"/>
    </location>
</feature>
<evidence type="ECO:0000256" key="1">
    <source>
        <dbReference type="SAM" id="MobiDB-lite"/>
    </source>
</evidence>
<feature type="compositionally biased region" description="Low complexity" evidence="1">
    <location>
        <begin position="471"/>
        <end position="530"/>
    </location>
</feature>
<feature type="compositionally biased region" description="Low complexity" evidence="1">
    <location>
        <begin position="1917"/>
        <end position="1955"/>
    </location>
</feature>
<feature type="domain" description="AMP-activated protein kinase glycogen-binding" evidence="2">
    <location>
        <begin position="6"/>
        <end position="83"/>
    </location>
</feature>
<feature type="region of interest" description="Disordered" evidence="1">
    <location>
        <begin position="843"/>
        <end position="876"/>
    </location>
</feature>
<feature type="compositionally biased region" description="Low complexity" evidence="1">
    <location>
        <begin position="854"/>
        <end position="868"/>
    </location>
</feature>
<feature type="region of interest" description="Disordered" evidence="1">
    <location>
        <begin position="2182"/>
        <end position="2212"/>
    </location>
</feature>
<feature type="region of interest" description="Disordered" evidence="1">
    <location>
        <begin position="1465"/>
        <end position="1549"/>
    </location>
</feature>
<dbReference type="InterPro" id="IPR032640">
    <property type="entry name" value="AMPK1_CBM"/>
</dbReference>